<dbReference type="GO" id="GO:0005524">
    <property type="term" value="F:ATP binding"/>
    <property type="evidence" value="ECO:0007669"/>
    <property type="project" value="UniProtKB-UniRule"/>
</dbReference>
<dbReference type="PROSITE" id="PS00107">
    <property type="entry name" value="PROTEIN_KINASE_ATP"/>
    <property type="match status" value="1"/>
</dbReference>
<evidence type="ECO:0000256" key="8">
    <source>
        <dbReference type="ARBA" id="ARBA00047899"/>
    </source>
</evidence>
<dbReference type="PROSITE" id="PS50011">
    <property type="entry name" value="PROTEIN_KINASE_DOM"/>
    <property type="match status" value="1"/>
</dbReference>
<dbReference type="InterPro" id="IPR017441">
    <property type="entry name" value="Protein_kinase_ATP_BS"/>
</dbReference>
<evidence type="ECO:0000256" key="3">
    <source>
        <dbReference type="ARBA" id="ARBA00022679"/>
    </source>
</evidence>
<evidence type="ECO:0000256" key="6">
    <source>
        <dbReference type="ARBA" id="ARBA00022777"/>
    </source>
</evidence>
<dbReference type="InterPro" id="IPR011009">
    <property type="entry name" value="Kinase-like_dom_sf"/>
</dbReference>
<keyword evidence="5 10" id="KW-0547">Nucleotide-binding</keyword>
<evidence type="ECO:0000256" key="10">
    <source>
        <dbReference type="PROSITE-ProRule" id="PRU10141"/>
    </source>
</evidence>
<keyword evidence="11" id="KW-0472">Membrane</keyword>
<gene>
    <name evidence="14" type="primary">pknB</name>
    <name evidence="14" type="ORF">DF223_13210</name>
</gene>
<dbReference type="Pfam" id="PF03793">
    <property type="entry name" value="PASTA"/>
    <property type="match status" value="2"/>
</dbReference>
<keyword evidence="11" id="KW-0812">Transmembrane</keyword>
<dbReference type="SMART" id="SM00740">
    <property type="entry name" value="PASTA"/>
    <property type="match status" value="3"/>
</dbReference>
<dbReference type="FunFam" id="3.30.200.20:FF:000035">
    <property type="entry name" value="Serine/threonine protein kinase Stk1"/>
    <property type="match status" value="1"/>
</dbReference>
<protein>
    <recommendedName>
        <fullName evidence="1">non-specific serine/threonine protein kinase</fullName>
        <ecNumber evidence="1">2.7.11.1</ecNumber>
    </recommendedName>
</protein>
<evidence type="ECO:0000256" key="4">
    <source>
        <dbReference type="ARBA" id="ARBA00022737"/>
    </source>
</evidence>
<comment type="catalytic activity">
    <reaction evidence="8">
        <text>L-threonyl-[protein] + ATP = O-phospho-L-threonyl-[protein] + ADP + H(+)</text>
        <dbReference type="Rhea" id="RHEA:46608"/>
        <dbReference type="Rhea" id="RHEA-COMP:11060"/>
        <dbReference type="Rhea" id="RHEA-COMP:11605"/>
        <dbReference type="ChEBI" id="CHEBI:15378"/>
        <dbReference type="ChEBI" id="CHEBI:30013"/>
        <dbReference type="ChEBI" id="CHEBI:30616"/>
        <dbReference type="ChEBI" id="CHEBI:61977"/>
        <dbReference type="ChEBI" id="CHEBI:456216"/>
        <dbReference type="EC" id="2.7.11.1"/>
    </reaction>
</comment>
<comment type="caution">
    <text evidence="14">The sequence shown here is derived from an EMBL/GenBank/DDBJ whole genome shotgun (WGS) entry which is preliminary data.</text>
</comment>
<dbReference type="Pfam" id="PF00069">
    <property type="entry name" value="Pkinase"/>
    <property type="match status" value="1"/>
</dbReference>
<keyword evidence="4" id="KW-0677">Repeat</keyword>
<dbReference type="PROSITE" id="PS51178">
    <property type="entry name" value="PASTA"/>
    <property type="match status" value="2"/>
</dbReference>
<evidence type="ECO:0000256" key="5">
    <source>
        <dbReference type="ARBA" id="ARBA00022741"/>
    </source>
</evidence>
<keyword evidence="2" id="KW-0723">Serine/threonine-protein kinase</keyword>
<dbReference type="NCBIfam" id="NF033483">
    <property type="entry name" value="PknB_PASTA_kin"/>
    <property type="match status" value="1"/>
</dbReference>
<feature type="domain" description="PASTA" evidence="13">
    <location>
        <begin position="362"/>
        <end position="428"/>
    </location>
</feature>
<reference evidence="15" key="1">
    <citation type="submission" date="2018-04" db="EMBL/GenBank/DDBJ databases">
        <authorList>
            <person name="Liu S."/>
            <person name="Wang Z."/>
            <person name="Li J."/>
        </authorList>
    </citation>
    <scope>NUCLEOTIDE SEQUENCE [LARGE SCALE GENOMIC DNA]</scope>
    <source>
        <strain evidence="15">622</strain>
    </source>
</reference>
<dbReference type="RefSeq" id="WP_108963545.1">
    <property type="nucleotide sequence ID" value="NZ_QEFB01000017.1"/>
</dbReference>
<keyword evidence="11" id="KW-1133">Transmembrane helix</keyword>
<feature type="transmembrane region" description="Helical" evidence="11">
    <location>
        <begin position="331"/>
        <end position="353"/>
    </location>
</feature>
<dbReference type="FunFam" id="1.10.510.10:FF:000021">
    <property type="entry name" value="Serine/threonine protein kinase"/>
    <property type="match status" value="1"/>
</dbReference>
<dbReference type="EC" id="2.7.11.1" evidence="1"/>
<keyword evidence="3" id="KW-0808">Transferase</keyword>
<dbReference type="PANTHER" id="PTHR43289">
    <property type="entry name" value="MITOGEN-ACTIVATED PROTEIN KINASE KINASE KINASE 20-RELATED"/>
    <property type="match status" value="1"/>
</dbReference>
<name>A0A2U1TB37_9MICO</name>
<dbReference type="Gene3D" id="3.30.10.20">
    <property type="match status" value="2"/>
</dbReference>
<evidence type="ECO:0000259" key="13">
    <source>
        <dbReference type="PROSITE" id="PS51178"/>
    </source>
</evidence>
<evidence type="ECO:0000256" key="7">
    <source>
        <dbReference type="ARBA" id="ARBA00022840"/>
    </source>
</evidence>
<evidence type="ECO:0000259" key="12">
    <source>
        <dbReference type="PROSITE" id="PS50011"/>
    </source>
</evidence>
<comment type="catalytic activity">
    <reaction evidence="9">
        <text>L-seryl-[protein] + ATP = O-phospho-L-seryl-[protein] + ADP + H(+)</text>
        <dbReference type="Rhea" id="RHEA:17989"/>
        <dbReference type="Rhea" id="RHEA-COMP:9863"/>
        <dbReference type="Rhea" id="RHEA-COMP:11604"/>
        <dbReference type="ChEBI" id="CHEBI:15378"/>
        <dbReference type="ChEBI" id="CHEBI:29999"/>
        <dbReference type="ChEBI" id="CHEBI:30616"/>
        <dbReference type="ChEBI" id="CHEBI:83421"/>
        <dbReference type="ChEBI" id="CHEBI:456216"/>
        <dbReference type="EC" id="2.7.11.1"/>
    </reaction>
</comment>
<sequence>MADEQRLLAGRYLVGDLIGRGGMANVYRGTDTKLGRTVAIKILKADLATDPAFRTRFRQEAQAASRMAHPTIVRVFDAGEETVRHDGRITREPFIVMEYVQGETLKTVIADGPLDSARAVAIAEGILTALEYSHRAGVVHRDIKPGNIMITPEGKVKVMDFGIARAVSDSSSTVAQTTAILGTASYFSPEQAKGETVDARTDLYSTGVVLFEMLTGRAPFRGDTAVAVAYQHVSETPVKPSSVNPKVSPALDYVVMRALKKDRFERYQTAAEFRDDVELAGRGKIPTQRNNEDVATALFGQAPNVASSTEQALRQLTRDDSVTRTQRRPPVVWIWAGIASIVVVLAAVMIWVMTLSQVEPPPAASRTVPDLVGVSEQSAVDTLQELDLVASVVNELNSEVEAGTVIRTDPGTDSRVPPKTVVRVVVSTGAPTVGVPEVANKTTEQAQADLVAAGLTTGAISRENSPDLSEGTVIGTDPASGSQVAPGSTVNLIVSSGLVTIQDVRGQSLSVATDLMEDPTVGLTVEPVPDPTCPAEPGNPVTNQSLAPGDVAQQSTIQLTYCTGTTTG</sequence>
<organism evidence="14 15">
    <name type="scientific">Mycetocola zhujimingii</name>
    <dbReference type="NCBI Taxonomy" id="2079792"/>
    <lineage>
        <taxon>Bacteria</taxon>
        <taxon>Bacillati</taxon>
        <taxon>Actinomycetota</taxon>
        <taxon>Actinomycetes</taxon>
        <taxon>Micrococcales</taxon>
        <taxon>Microbacteriaceae</taxon>
        <taxon>Mycetocola</taxon>
    </lineage>
</organism>
<feature type="domain" description="PASTA" evidence="13">
    <location>
        <begin position="429"/>
        <end position="496"/>
    </location>
</feature>
<dbReference type="InterPro" id="IPR000719">
    <property type="entry name" value="Prot_kinase_dom"/>
</dbReference>
<feature type="binding site" evidence="10">
    <location>
        <position position="41"/>
    </location>
    <ligand>
        <name>ATP</name>
        <dbReference type="ChEBI" id="CHEBI:30616"/>
    </ligand>
</feature>
<evidence type="ECO:0000256" key="2">
    <source>
        <dbReference type="ARBA" id="ARBA00022527"/>
    </source>
</evidence>
<keyword evidence="15" id="KW-1185">Reference proteome</keyword>
<dbReference type="PANTHER" id="PTHR43289:SF6">
    <property type="entry name" value="SERINE_THREONINE-PROTEIN KINASE NEKL-3"/>
    <property type="match status" value="1"/>
</dbReference>
<proteinExistence type="predicted"/>
<dbReference type="EMBL" id="QEFB01000017">
    <property type="protein sequence ID" value="PWC05993.1"/>
    <property type="molecule type" value="Genomic_DNA"/>
</dbReference>
<keyword evidence="7 10" id="KW-0067">ATP-binding</keyword>
<dbReference type="InterPro" id="IPR005543">
    <property type="entry name" value="PASTA_dom"/>
</dbReference>
<dbReference type="InterPro" id="IPR008271">
    <property type="entry name" value="Ser/Thr_kinase_AS"/>
</dbReference>
<dbReference type="CDD" id="cd06577">
    <property type="entry name" value="PASTA_pknB"/>
    <property type="match status" value="2"/>
</dbReference>
<dbReference type="GO" id="GO:0004674">
    <property type="term" value="F:protein serine/threonine kinase activity"/>
    <property type="evidence" value="ECO:0007669"/>
    <property type="project" value="UniProtKB-KW"/>
</dbReference>
<dbReference type="PROSITE" id="PS00108">
    <property type="entry name" value="PROTEIN_KINASE_ST"/>
    <property type="match status" value="1"/>
</dbReference>
<evidence type="ECO:0000256" key="11">
    <source>
        <dbReference type="SAM" id="Phobius"/>
    </source>
</evidence>
<keyword evidence="6 14" id="KW-0418">Kinase</keyword>
<evidence type="ECO:0000256" key="1">
    <source>
        <dbReference type="ARBA" id="ARBA00012513"/>
    </source>
</evidence>
<dbReference type="GO" id="GO:0045717">
    <property type="term" value="P:negative regulation of fatty acid biosynthetic process"/>
    <property type="evidence" value="ECO:0007669"/>
    <property type="project" value="UniProtKB-ARBA"/>
</dbReference>
<dbReference type="Gene3D" id="3.30.200.20">
    <property type="entry name" value="Phosphorylase Kinase, domain 1"/>
    <property type="match status" value="1"/>
</dbReference>
<dbReference type="SUPFAM" id="SSF56112">
    <property type="entry name" value="Protein kinase-like (PK-like)"/>
    <property type="match status" value="1"/>
</dbReference>
<dbReference type="SMART" id="SM00220">
    <property type="entry name" value="S_TKc"/>
    <property type="match status" value="1"/>
</dbReference>
<feature type="domain" description="Protein kinase" evidence="12">
    <location>
        <begin position="12"/>
        <end position="279"/>
    </location>
</feature>
<evidence type="ECO:0000313" key="15">
    <source>
        <dbReference type="Proteomes" id="UP000244962"/>
    </source>
</evidence>
<dbReference type="Proteomes" id="UP000244962">
    <property type="component" value="Unassembled WGS sequence"/>
</dbReference>
<accession>A0A2U1TB37</accession>
<dbReference type="Gene3D" id="1.10.510.10">
    <property type="entry name" value="Transferase(Phosphotransferase) domain 1"/>
    <property type="match status" value="1"/>
</dbReference>
<evidence type="ECO:0000313" key="14">
    <source>
        <dbReference type="EMBL" id="PWC05993.1"/>
    </source>
</evidence>
<dbReference type="CDD" id="cd14014">
    <property type="entry name" value="STKc_PknB_like"/>
    <property type="match status" value="1"/>
</dbReference>
<dbReference type="AlphaFoldDB" id="A0A2U1TB37"/>
<evidence type="ECO:0000256" key="9">
    <source>
        <dbReference type="ARBA" id="ARBA00048679"/>
    </source>
</evidence>